<comment type="similarity">
    <text evidence="1">Belongs to the UPF0065 (bug) family.</text>
</comment>
<sequence length="342" mass="36505">MAGLGCTQNSQSCEETTAMKRIATALAGACLTAALGIFAGPATADDYPARPVRLIVGMAPGGSNDTVARLVAAELSKRWPQPMIVENKPGANSTIATSELKRATPDGYTLMLVISSHVTNTLLYPNLNYTLADFAPVSLIADTPFVLVANPKFAPNNARDLISMAKARQGGIDFGTPGQGSTQHIALELFDQMAGIRMNHIPYKGGAPAQTDVIAGQIPLIFATPTQSLPFIKQHKLKALGVTSKERLPQLPDVPTLDQSGVPGYEANVWFGIIAPAGTPPQRVDYLNKQISGVIQSPEIKAKLNELGLNLLDQPPAQFQQLIDSEKAKWARVISQSNIKFD</sequence>
<dbReference type="Pfam" id="PF03401">
    <property type="entry name" value="TctC"/>
    <property type="match status" value="1"/>
</dbReference>
<evidence type="ECO:0000256" key="1">
    <source>
        <dbReference type="ARBA" id="ARBA00006987"/>
    </source>
</evidence>
<dbReference type="CDD" id="cd13578">
    <property type="entry name" value="PBP2_Bug27"/>
    <property type="match status" value="1"/>
</dbReference>
<dbReference type="PANTHER" id="PTHR42928:SF5">
    <property type="entry name" value="BLR1237 PROTEIN"/>
    <property type="match status" value="1"/>
</dbReference>
<dbReference type="SUPFAM" id="SSF53850">
    <property type="entry name" value="Periplasmic binding protein-like II"/>
    <property type="match status" value="1"/>
</dbReference>
<dbReference type="Gene3D" id="3.40.190.150">
    <property type="entry name" value="Bordetella uptake gene, domain 1"/>
    <property type="match status" value="1"/>
</dbReference>
<gene>
    <name evidence="2" type="ORF">CAL13_17380</name>
</gene>
<dbReference type="Gene3D" id="3.40.190.10">
    <property type="entry name" value="Periplasmic binding protein-like II"/>
    <property type="match status" value="1"/>
</dbReference>
<protein>
    <recommendedName>
        <fullName evidence="4">ABC transporter substrate-binding protein</fullName>
    </recommendedName>
</protein>
<dbReference type="PIRSF" id="PIRSF017082">
    <property type="entry name" value="YflP"/>
    <property type="match status" value="1"/>
</dbReference>
<dbReference type="PANTHER" id="PTHR42928">
    <property type="entry name" value="TRICARBOXYLATE-BINDING PROTEIN"/>
    <property type="match status" value="1"/>
</dbReference>
<dbReference type="Proteomes" id="UP000194139">
    <property type="component" value="Chromosome"/>
</dbReference>
<proteinExistence type="inferred from homology"/>
<dbReference type="InterPro" id="IPR042100">
    <property type="entry name" value="Bug_dom1"/>
</dbReference>
<reference evidence="2 3" key="1">
    <citation type="submission" date="2017-05" db="EMBL/GenBank/DDBJ databases">
        <title>Complete and WGS of Bordetella genogroups.</title>
        <authorList>
            <person name="Spilker T."/>
            <person name="LiPuma J."/>
        </authorList>
    </citation>
    <scope>NUCLEOTIDE SEQUENCE [LARGE SCALE GENOMIC DNA]</scope>
    <source>
        <strain evidence="2 3">AU17164</strain>
    </source>
</reference>
<evidence type="ECO:0000313" key="3">
    <source>
        <dbReference type="Proteomes" id="UP000194139"/>
    </source>
</evidence>
<keyword evidence="3" id="KW-1185">Reference proteome</keyword>
<evidence type="ECO:0000313" key="2">
    <source>
        <dbReference type="EMBL" id="ARP87786.1"/>
    </source>
</evidence>
<name>A0A1W6Z3E1_9BORD</name>
<evidence type="ECO:0008006" key="4">
    <source>
        <dbReference type="Google" id="ProtNLM"/>
    </source>
</evidence>
<organism evidence="2 3">
    <name type="scientific">Bordetella genomosp. 9</name>
    <dbReference type="NCBI Taxonomy" id="1416803"/>
    <lineage>
        <taxon>Bacteria</taxon>
        <taxon>Pseudomonadati</taxon>
        <taxon>Pseudomonadota</taxon>
        <taxon>Betaproteobacteria</taxon>
        <taxon>Burkholderiales</taxon>
        <taxon>Alcaligenaceae</taxon>
        <taxon>Bordetella</taxon>
    </lineage>
</organism>
<accession>A0A1W6Z3E1</accession>
<dbReference type="EMBL" id="CP021109">
    <property type="protein sequence ID" value="ARP87786.1"/>
    <property type="molecule type" value="Genomic_DNA"/>
</dbReference>
<dbReference type="InterPro" id="IPR005064">
    <property type="entry name" value="BUG"/>
</dbReference>
<dbReference type="AlphaFoldDB" id="A0A1W6Z3E1"/>